<sequence length="153" mass="17602">TRCPHSMDTVSVRWFAIALGALCGCAAYPCPVWNVNTRPLSISSWNPPKPKMISCPWKPHETVIRGHRVEGKACDWNKIRCNIAYLSCVQTSIQIHKDLEVLVACLPHEKKPMQAHLTQPTTVARRRRSARTRLPCNCRKERRKLRHHHVPQE</sequence>
<feature type="signal peptide" evidence="1">
    <location>
        <begin position="1"/>
        <end position="27"/>
    </location>
</feature>
<dbReference type="AlphaFoldDB" id="A0A146KX04"/>
<gene>
    <name evidence="2" type="ORF">g.12664</name>
</gene>
<feature type="chain" id="PRO_5007526776" evidence="1">
    <location>
        <begin position="28"/>
        <end position="153"/>
    </location>
</feature>
<name>A0A146KX04_LYGHE</name>
<accession>A0A146KX04</accession>
<evidence type="ECO:0000256" key="1">
    <source>
        <dbReference type="SAM" id="SignalP"/>
    </source>
</evidence>
<reference evidence="2" key="1">
    <citation type="journal article" date="2016" name="Gigascience">
        <title>De novo construction of an expanded transcriptome assembly for the western tarnished plant bug, Lygus hesperus.</title>
        <authorList>
            <person name="Tassone E.E."/>
            <person name="Geib S.M."/>
            <person name="Hall B."/>
            <person name="Fabrick J.A."/>
            <person name="Brent C.S."/>
            <person name="Hull J.J."/>
        </authorList>
    </citation>
    <scope>NUCLEOTIDE SEQUENCE</scope>
</reference>
<dbReference type="EMBL" id="GDHC01018943">
    <property type="protein sequence ID" value="JAP99685.1"/>
    <property type="molecule type" value="Transcribed_RNA"/>
</dbReference>
<keyword evidence="1" id="KW-0732">Signal</keyword>
<proteinExistence type="predicted"/>
<evidence type="ECO:0000313" key="2">
    <source>
        <dbReference type="EMBL" id="JAP99685.1"/>
    </source>
</evidence>
<organism evidence="2">
    <name type="scientific">Lygus hesperus</name>
    <name type="common">Western plant bug</name>
    <dbReference type="NCBI Taxonomy" id="30085"/>
    <lineage>
        <taxon>Eukaryota</taxon>
        <taxon>Metazoa</taxon>
        <taxon>Ecdysozoa</taxon>
        <taxon>Arthropoda</taxon>
        <taxon>Hexapoda</taxon>
        <taxon>Insecta</taxon>
        <taxon>Pterygota</taxon>
        <taxon>Neoptera</taxon>
        <taxon>Paraneoptera</taxon>
        <taxon>Hemiptera</taxon>
        <taxon>Heteroptera</taxon>
        <taxon>Panheteroptera</taxon>
        <taxon>Cimicomorpha</taxon>
        <taxon>Miridae</taxon>
        <taxon>Mirini</taxon>
        <taxon>Lygus</taxon>
    </lineage>
</organism>
<feature type="non-terminal residue" evidence="2">
    <location>
        <position position="1"/>
    </location>
</feature>
<protein>
    <submittedName>
        <fullName evidence="2">Uncharacterized protein</fullName>
    </submittedName>
</protein>